<accession>A0A3P7QNG8</accession>
<dbReference type="EMBL" id="UYRU01083545">
    <property type="protein sequence ID" value="VDN33302.1"/>
    <property type="molecule type" value="Genomic_DNA"/>
</dbReference>
<organism evidence="1 2">
    <name type="scientific">Dibothriocephalus latus</name>
    <name type="common">Fish tapeworm</name>
    <name type="synonym">Diphyllobothrium latum</name>
    <dbReference type="NCBI Taxonomy" id="60516"/>
    <lineage>
        <taxon>Eukaryota</taxon>
        <taxon>Metazoa</taxon>
        <taxon>Spiralia</taxon>
        <taxon>Lophotrochozoa</taxon>
        <taxon>Platyhelminthes</taxon>
        <taxon>Cestoda</taxon>
        <taxon>Eucestoda</taxon>
        <taxon>Diphyllobothriidea</taxon>
        <taxon>Diphyllobothriidae</taxon>
        <taxon>Dibothriocephalus</taxon>
    </lineage>
</organism>
<evidence type="ECO:0000313" key="1">
    <source>
        <dbReference type="EMBL" id="VDN33302.1"/>
    </source>
</evidence>
<dbReference type="AlphaFoldDB" id="A0A3P7QNG8"/>
<dbReference type="Proteomes" id="UP000281553">
    <property type="component" value="Unassembled WGS sequence"/>
</dbReference>
<proteinExistence type="predicted"/>
<keyword evidence="2" id="KW-1185">Reference proteome</keyword>
<gene>
    <name evidence="1" type="ORF">DILT_LOCUS16202</name>
</gene>
<evidence type="ECO:0000313" key="2">
    <source>
        <dbReference type="Proteomes" id="UP000281553"/>
    </source>
</evidence>
<protein>
    <submittedName>
        <fullName evidence="1">Uncharacterized protein</fullName>
    </submittedName>
</protein>
<reference evidence="1 2" key="1">
    <citation type="submission" date="2018-11" db="EMBL/GenBank/DDBJ databases">
        <authorList>
            <consortium name="Pathogen Informatics"/>
        </authorList>
    </citation>
    <scope>NUCLEOTIDE SEQUENCE [LARGE SCALE GENOMIC DNA]</scope>
</reference>
<name>A0A3P7QNG8_DIBLA</name>
<sequence>MELATELFKTFANYDALMEANVMQKMIETFPDRGYPPFFKPHLHGRCVLRRENFIHYFCLDVLVEISQDQNSPTDNRVYASDVIIIDTRSGVLTLIYPTPTQPVGNQLRPPPFSNPRW</sequence>